<dbReference type="Proteomes" id="UP000299102">
    <property type="component" value="Unassembled WGS sequence"/>
</dbReference>
<dbReference type="EMBL" id="BGZK01001003">
    <property type="protein sequence ID" value="GBP68156.1"/>
    <property type="molecule type" value="Genomic_DNA"/>
</dbReference>
<evidence type="ECO:0000313" key="1">
    <source>
        <dbReference type="EMBL" id="GBP68156.1"/>
    </source>
</evidence>
<protein>
    <submittedName>
        <fullName evidence="1">Uncharacterized protein</fullName>
    </submittedName>
</protein>
<sequence>MLYIRRGLRWTWVPLINDKEDMERLIAECTIRVHINHTMDEFIIVMGVYFLTNQNAEITNEAKELISVGGAVIIGDLNLNMRNLDHANKTHLVKRIRGESNTK</sequence>
<keyword evidence="2" id="KW-1185">Reference proteome</keyword>
<proteinExistence type="predicted"/>
<gene>
    <name evidence="1" type="ORF">EVAR_23307_1</name>
</gene>
<reference evidence="1 2" key="1">
    <citation type="journal article" date="2019" name="Commun. Biol.">
        <title>The bagworm genome reveals a unique fibroin gene that provides high tensile strength.</title>
        <authorList>
            <person name="Kono N."/>
            <person name="Nakamura H."/>
            <person name="Ohtoshi R."/>
            <person name="Tomita M."/>
            <person name="Numata K."/>
            <person name="Arakawa K."/>
        </authorList>
    </citation>
    <scope>NUCLEOTIDE SEQUENCE [LARGE SCALE GENOMIC DNA]</scope>
</reference>
<dbReference type="OrthoDB" id="7424347at2759"/>
<organism evidence="1 2">
    <name type="scientific">Eumeta variegata</name>
    <name type="common">Bagworm moth</name>
    <name type="synonym">Eumeta japonica</name>
    <dbReference type="NCBI Taxonomy" id="151549"/>
    <lineage>
        <taxon>Eukaryota</taxon>
        <taxon>Metazoa</taxon>
        <taxon>Ecdysozoa</taxon>
        <taxon>Arthropoda</taxon>
        <taxon>Hexapoda</taxon>
        <taxon>Insecta</taxon>
        <taxon>Pterygota</taxon>
        <taxon>Neoptera</taxon>
        <taxon>Endopterygota</taxon>
        <taxon>Lepidoptera</taxon>
        <taxon>Glossata</taxon>
        <taxon>Ditrysia</taxon>
        <taxon>Tineoidea</taxon>
        <taxon>Psychidae</taxon>
        <taxon>Oiketicinae</taxon>
        <taxon>Eumeta</taxon>
    </lineage>
</organism>
<accession>A0A4C1XX57</accession>
<evidence type="ECO:0000313" key="2">
    <source>
        <dbReference type="Proteomes" id="UP000299102"/>
    </source>
</evidence>
<name>A0A4C1XX57_EUMVA</name>
<dbReference type="AlphaFoldDB" id="A0A4C1XX57"/>
<comment type="caution">
    <text evidence="1">The sequence shown here is derived from an EMBL/GenBank/DDBJ whole genome shotgun (WGS) entry which is preliminary data.</text>
</comment>